<dbReference type="RefSeq" id="WP_011583749.1">
    <property type="nucleotide sequence ID" value="NC_008255.1"/>
</dbReference>
<dbReference type="Proteomes" id="UP000001822">
    <property type="component" value="Chromosome"/>
</dbReference>
<dbReference type="KEGG" id="chu:CHU_0343"/>
<accession>A0A6N4SN11</accession>
<dbReference type="OrthoDB" id="768080at2"/>
<dbReference type="Pfam" id="PF12099">
    <property type="entry name" value="DUF3575"/>
    <property type="match status" value="1"/>
</dbReference>
<evidence type="ECO:0000313" key="2">
    <source>
        <dbReference type="EMBL" id="ABG57633.1"/>
    </source>
</evidence>
<reference evidence="2 3" key="1">
    <citation type="journal article" date="2007" name="Appl. Environ. Microbiol.">
        <title>Genome sequence of the cellulolytic gliding bacterium Cytophaga hutchinsonii.</title>
        <authorList>
            <person name="Xie G."/>
            <person name="Bruce D.C."/>
            <person name="Challacombe J.F."/>
            <person name="Chertkov O."/>
            <person name="Detter J.C."/>
            <person name="Gilna P."/>
            <person name="Han C.S."/>
            <person name="Lucas S."/>
            <person name="Misra M."/>
            <person name="Myers G.L."/>
            <person name="Richardson P."/>
            <person name="Tapia R."/>
            <person name="Thayer N."/>
            <person name="Thompson L.S."/>
            <person name="Brettin T.S."/>
            <person name="Henrissat B."/>
            <person name="Wilson D.B."/>
            <person name="McBride M.J."/>
        </authorList>
    </citation>
    <scope>NUCLEOTIDE SEQUENCE [LARGE SCALE GENOMIC DNA]</scope>
    <source>
        <strain evidence="3">ATCC 33406 / DSM 1761 / CIP 103989 / NBRC 15051 / NCIMB 9469 / D465</strain>
    </source>
</reference>
<dbReference type="InterPro" id="IPR021958">
    <property type="entry name" value="DUF3575"/>
</dbReference>
<evidence type="ECO:0008006" key="4">
    <source>
        <dbReference type="Google" id="ProtNLM"/>
    </source>
</evidence>
<name>A0A6N4SN11_CYTH3</name>
<feature type="signal peptide" evidence="1">
    <location>
        <begin position="1"/>
        <end position="21"/>
    </location>
</feature>
<sequence length="199" mass="23009">MKILLTLQLFLLLTATSFSQSADTLKSPVKNYKNNIQTNMLGTLGYFGLQYERALNKDWSISVIGRYSFPFKQLNQPQPIYTSRIYSETYSIQAELRYYLDKNEINNNGLYISGDAGYTHILGYVPENKNAYHIEKYPWFGTTIGYQLLIKRRLVADAGIGIQYGIKGERYSSGNNIGWEKMPYRKIYWPITLNIGYAF</sequence>
<dbReference type="EMBL" id="CP000383">
    <property type="protein sequence ID" value="ABG57633.1"/>
    <property type="molecule type" value="Genomic_DNA"/>
</dbReference>
<evidence type="ECO:0000313" key="3">
    <source>
        <dbReference type="Proteomes" id="UP000001822"/>
    </source>
</evidence>
<keyword evidence="3" id="KW-1185">Reference proteome</keyword>
<protein>
    <recommendedName>
        <fullName evidence="4">DUF3575 domain-containing protein</fullName>
    </recommendedName>
</protein>
<organism evidence="2 3">
    <name type="scientific">Cytophaga hutchinsonii (strain ATCC 33406 / DSM 1761 / CIP 103989 / NBRC 15051 / NCIMB 9469 / D465)</name>
    <dbReference type="NCBI Taxonomy" id="269798"/>
    <lineage>
        <taxon>Bacteria</taxon>
        <taxon>Pseudomonadati</taxon>
        <taxon>Bacteroidota</taxon>
        <taxon>Cytophagia</taxon>
        <taxon>Cytophagales</taxon>
        <taxon>Cytophagaceae</taxon>
        <taxon>Cytophaga</taxon>
    </lineage>
</organism>
<keyword evidence="1" id="KW-0732">Signal</keyword>
<dbReference type="AlphaFoldDB" id="A0A6N4SN11"/>
<feature type="chain" id="PRO_5026909790" description="DUF3575 domain-containing protein" evidence="1">
    <location>
        <begin position="22"/>
        <end position="199"/>
    </location>
</feature>
<proteinExistence type="predicted"/>
<gene>
    <name evidence="2" type="ordered locus">CHU_0343</name>
</gene>
<evidence type="ECO:0000256" key="1">
    <source>
        <dbReference type="SAM" id="SignalP"/>
    </source>
</evidence>